<dbReference type="AlphaFoldDB" id="X0U2Q9"/>
<dbReference type="EMBL" id="BARS01010445">
    <property type="protein sequence ID" value="GAF93646.1"/>
    <property type="molecule type" value="Genomic_DNA"/>
</dbReference>
<proteinExistence type="predicted"/>
<gene>
    <name evidence="1" type="ORF">S01H1_19354</name>
</gene>
<organism evidence="1">
    <name type="scientific">marine sediment metagenome</name>
    <dbReference type="NCBI Taxonomy" id="412755"/>
    <lineage>
        <taxon>unclassified sequences</taxon>
        <taxon>metagenomes</taxon>
        <taxon>ecological metagenomes</taxon>
    </lineage>
</organism>
<protein>
    <submittedName>
        <fullName evidence="1">Uncharacterized protein</fullName>
    </submittedName>
</protein>
<reference evidence="1" key="1">
    <citation type="journal article" date="2014" name="Front. Microbiol.">
        <title>High frequency of phylogenetically diverse reductive dehalogenase-homologous genes in deep subseafloor sedimentary metagenomes.</title>
        <authorList>
            <person name="Kawai M."/>
            <person name="Futagami T."/>
            <person name="Toyoda A."/>
            <person name="Takaki Y."/>
            <person name="Nishi S."/>
            <person name="Hori S."/>
            <person name="Arai W."/>
            <person name="Tsubouchi T."/>
            <person name="Morono Y."/>
            <person name="Uchiyama I."/>
            <person name="Ito T."/>
            <person name="Fujiyama A."/>
            <person name="Inagaki F."/>
            <person name="Takami H."/>
        </authorList>
    </citation>
    <scope>NUCLEOTIDE SEQUENCE</scope>
    <source>
        <strain evidence="1">Expedition CK06-06</strain>
    </source>
</reference>
<sequence length="61" mass="6373">EGIPLGSQLFVYSKTTGTEKTIFGTGMVGVDITGVAGKTICALFIYDGTNFIQAGAQQQID</sequence>
<comment type="caution">
    <text evidence="1">The sequence shown here is derived from an EMBL/GenBank/DDBJ whole genome shotgun (WGS) entry which is preliminary data.</text>
</comment>
<feature type="non-terminal residue" evidence="1">
    <location>
        <position position="1"/>
    </location>
</feature>
<name>X0U2Q9_9ZZZZ</name>
<accession>X0U2Q9</accession>
<evidence type="ECO:0000313" key="1">
    <source>
        <dbReference type="EMBL" id="GAF93646.1"/>
    </source>
</evidence>